<keyword evidence="8" id="KW-0479">Metal-binding</keyword>
<keyword evidence="12 13" id="KW-0472">Membrane</keyword>
<feature type="signal peptide" evidence="14">
    <location>
        <begin position="1"/>
        <end position="36"/>
    </location>
</feature>
<feature type="transmembrane region" description="Helical" evidence="13">
    <location>
        <begin position="340"/>
        <end position="362"/>
    </location>
</feature>
<feature type="domain" description="Cytochrome b561 bacterial/Ni-hydrogenase" evidence="15">
    <location>
        <begin position="182"/>
        <end position="377"/>
    </location>
</feature>
<dbReference type="PANTHER" id="PTHR30074">
    <property type="entry name" value="FORMATE DEHYDROGENASE, NITRATE-INDUCIBLE, CYTOCHROME B556 FDN SUBUNIT"/>
    <property type="match status" value="1"/>
</dbReference>
<evidence type="ECO:0000256" key="1">
    <source>
        <dbReference type="ARBA" id="ARBA00001971"/>
    </source>
</evidence>
<evidence type="ECO:0000313" key="17">
    <source>
        <dbReference type="Proteomes" id="UP000236742"/>
    </source>
</evidence>
<feature type="transmembrane region" description="Helical" evidence="13">
    <location>
        <begin position="147"/>
        <end position="165"/>
    </location>
</feature>
<keyword evidence="4" id="KW-0813">Transport</keyword>
<dbReference type="InterPro" id="IPR011577">
    <property type="entry name" value="Cyt_b561_bac/Ni-Hgenase"/>
</dbReference>
<keyword evidence="11" id="KW-0408">Iron</keyword>
<keyword evidence="6" id="KW-0349">Heme</keyword>
<dbReference type="RefSeq" id="WP_104008195.1">
    <property type="nucleotide sequence ID" value="NZ_FNVD01000008.1"/>
</dbReference>
<accession>A0A1H5WML9</accession>
<comment type="subcellular location">
    <subcellularLocation>
        <location evidence="2">Cell membrane</location>
        <topology evidence="2">Multi-pass membrane protein</topology>
    </subcellularLocation>
</comment>
<evidence type="ECO:0000256" key="6">
    <source>
        <dbReference type="ARBA" id="ARBA00022617"/>
    </source>
</evidence>
<keyword evidence="9" id="KW-0249">Electron transport</keyword>
<evidence type="ECO:0000256" key="7">
    <source>
        <dbReference type="ARBA" id="ARBA00022692"/>
    </source>
</evidence>
<evidence type="ECO:0000259" key="15">
    <source>
        <dbReference type="Pfam" id="PF01292"/>
    </source>
</evidence>
<gene>
    <name evidence="16" type="ORF">SAMN05421751_108124</name>
</gene>
<dbReference type="GO" id="GO:0009061">
    <property type="term" value="P:anaerobic respiration"/>
    <property type="evidence" value="ECO:0007669"/>
    <property type="project" value="TreeGrafter"/>
</dbReference>
<evidence type="ECO:0000256" key="11">
    <source>
        <dbReference type="ARBA" id="ARBA00023004"/>
    </source>
</evidence>
<keyword evidence="17" id="KW-1185">Reference proteome</keyword>
<comment type="cofactor">
    <cofactor evidence="1">
        <name>heme</name>
        <dbReference type="ChEBI" id="CHEBI:30413"/>
    </cofactor>
</comment>
<evidence type="ECO:0000256" key="4">
    <source>
        <dbReference type="ARBA" id="ARBA00022448"/>
    </source>
</evidence>
<evidence type="ECO:0000256" key="9">
    <source>
        <dbReference type="ARBA" id="ARBA00022982"/>
    </source>
</evidence>
<feature type="chain" id="PRO_5009288463" evidence="14">
    <location>
        <begin position="37"/>
        <end position="417"/>
    </location>
</feature>
<proteinExistence type="inferred from homology"/>
<dbReference type="InterPro" id="IPR006471">
    <property type="entry name" value="Formate_DH_gsu"/>
</dbReference>
<dbReference type="InterPro" id="IPR016174">
    <property type="entry name" value="Di-haem_cyt_TM"/>
</dbReference>
<feature type="transmembrane region" description="Helical" evidence="13">
    <location>
        <begin position="255"/>
        <end position="272"/>
    </location>
</feature>
<evidence type="ECO:0000256" key="5">
    <source>
        <dbReference type="ARBA" id="ARBA00022475"/>
    </source>
</evidence>
<organism evidence="16 17">
    <name type="scientific">Jhaorihella thermophila</name>
    <dbReference type="NCBI Taxonomy" id="488547"/>
    <lineage>
        <taxon>Bacteria</taxon>
        <taxon>Pseudomonadati</taxon>
        <taxon>Pseudomonadota</taxon>
        <taxon>Alphaproteobacteria</taxon>
        <taxon>Rhodobacterales</taxon>
        <taxon>Paracoccaceae</taxon>
        <taxon>Jhaorihella</taxon>
    </lineage>
</organism>
<evidence type="ECO:0000256" key="10">
    <source>
        <dbReference type="ARBA" id="ARBA00022989"/>
    </source>
</evidence>
<dbReference type="Gene3D" id="1.20.950.20">
    <property type="entry name" value="Transmembrane di-heme cytochromes, Chain C"/>
    <property type="match status" value="1"/>
</dbReference>
<comment type="similarity">
    <text evidence="3">Belongs to the formate dehydrogenase gamma subunit family.</text>
</comment>
<evidence type="ECO:0000313" key="16">
    <source>
        <dbReference type="EMBL" id="SEG00520.1"/>
    </source>
</evidence>
<keyword evidence="14" id="KW-0732">Signal</keyword>
<dbReference type="GO" id="GO:0009055">
    <property type="term" value="F:electron transfer activity"/>
    <property type="evidence" value="ECO:0007669"/>
    <property type="project" value="InterPro"/>
</dbReference>
<dbReference type="GO" id="GO:0008863">
    <property type="term" value="F:formate dehydrogenase (NAD+) activity"/>
    <property type="evidence" value="ECO:0007669"/>
    <property type="project" value="InterPro"/>
</dbReference>
<dbReference type="GO" id="GO:0009326">
    <property type="term" value="C:formate dehydrogenase complex"/>
    <property type="evidence" value="ECO:0007669"/>
    <property type="project" value="InterPro"/>
</dbReference>
<keyword evidence="10 13" id="KW-1133">Transmembrane helix</keyword>
<dbReference type="GO" id="GO:0005886">
    <property type="term" value="C:plasma membrane"/>
    <property type="evidence" value="ECO:0007669"/>
    <property type="project" value="UniProtKB-SubCell"/>
</dbReference>
<evidence type="ECO:0000256" key="8">
    <source>
        <dbReference type="ARBA" id="ARBA00022723"/>
    </source>
</evidence>
<protein>
    <submittedName>
        <fullName evidence="16">Formate dehydrogenase subunit gamma</fullName>
    </submittedName>
</protein>
<dbReference type="EMBL" id="FNVD01000008">
    <property type="protein sequence ID" value="SEG00520.1"/>
    <property type="molecule type" value="Genomic_DNA"/>
</dbReference>
<evidence type="ECO:0000256" key="13">
    <source>
        <dbReference type="SAM" id="Phobius"/>
    </source>
</evidence>
<dbReference type="OrthoDB" id="9790598at2"/>
<dbReference type="SUPFAM" id="SSF81342">
    <property type="entry name" value="Transmembrane di-heme cytochromes"/>
    <property type="match status" value="1"/>
</dbReference>
<name>A0A1H5WML9_9RHOB</name>
<feature type="transmembrane region" description="Helical" evidence="13">
    <location>
        <begin position="307"/>
        <end position="328"/>
    </location>
</feature>
<dbReference type="Proteomes" id="UP000236742">
    <property type="component" value="Unassembled WGS sequence"/>
</dbReference>
<dbReference type="GO" id="GO:0036397">
    <property type="term" value="F:formate dehydrogenase (quinone) activity"/>
    <property type="evidence" value="ECO:0007669"/>
    <property type="project" value="TreeGrafter"/>
</dbReference>
<evidence type="ECO:0000256" key="3">
    <source>
        <dbReference type="ARBA" id="ARBA00010747"/>
    </source>
</evidence>
<sequence>MATVPNRRATDEDGMIFMRRVLTLLALLLWAGGAPAQNATAPDTAAGGARATTLEDILARQKNRLKGTTQRLPDALREIEGRPVPLPDGDAGVPQLGTLGGASDPDLWRALKSGAQATPSSSTARGQLMQVLGEDWRLVRRQYLLRYGGYVLLGMAAIIVLFRLIRGKIAIRGGRSGRTIPRFSLSHRIAHWFLASVFILMGLSGLIILFGRPLLVEFLGRDLLVGRMGMDPSVIDTLKSVNSVLLSASLQGHNLFGPVFVLAWAIMVVRFMKGNFFQWADAKWILKGGGLLGGHASSHHYNFGEKTWYWMVVLIGLGMCATGLFLLFPMLSQTLVYHQAATLLHAIGAVLLIAVAMGHAYVGSIGMEGSIDSMLRGEVDENWAKEHHDLWYEEVTGKKADHANDPGGAEAQAEGAA</sequence>
<dbReference type="PANTHER" id="PTHR30074:SF6">
    <property type="entry name" value="FORMATE DEHYDROGENASE GAMMA SUBUNIT"/>
    <property type="match status" value="1"/>
</dbReference>
<keyword evidence="5" id="KW-1003">Cell membrane</keyword>
<dbReference type="InterPro" id="IPR051817">
    <property type="entry name" value="FDH_cytochrome_b556_subunit"/>
</dbReference>
<evidence type="ECO:0000256" key="2">
    <source>
        <dbReference type="ARBA" id="ARBA00004651"/>
    </source>
</evidence>
<evidence type="ECO:0000256" key="12">
    <source>
        <dbReference type="ARBA" id="ARBA00023136"/>
    </source>
</evidence>
<dbReference type="GO" id="GO:0022904">
    <property type="term" value="P:respiratory electron transport chain"/>
    <property type="evidence" value="ECO:0007669"/>
    <property type="project" value="InterPro"/>
</dbReference>
<dbReference type="Pfam" id="PF01292">
    <property type="entry name" value="Ni_hydr_CYTB"/>
    <property type="match status" value="1"/>
</dbReference>
<keyword evidence="7 13" id="KW-0812">Transmembrane</keyword>
<dbReference type="AlphaFoldDB" id="A0A1H5WML9"/>
<dbReference type="GO" id="GO:0046872">
    <property type="term" value="F:metal ion binding"/>
    <property type="evidence" value="ECO:0007669"/>
    <property type="project" value="UniProtKB-KW"/>
</dbReference>
<dbReference type="NCBIfam" id="TIGR01583">
    <property type="entry name" value="formate-DH-gamm"/>
    <property type="match status" value="1"/>
</dbReference>
<feature type="transmembrane region" description="Helical" evidence="13">
    <location>
        <begin position="192"/>
        <end position="211"/>
    </location>
</feature>
<dbReference type="GO" id="GO:0015944">
    <property type="term" value="P:formate oxidation"/>
    <property type="evidence" value="ECO:0007669"/>
    <property type="project" value="TreeGrafter"/>
</dbReference>
<evidence type="ECO:0000256" key="14">
    <source>
        <dbReference type="SAM" id="SignalP"/>
    </source>
</evidence>
<reference evidence="16 17" key="1">
    <citation type="submission" date="2016-10" db="EMBL/GenBank/DDBJ databases">
        <authorList>
            <person name="de Groot N.N."/>
        </authorList>
    </citation>
    <scope>NUCLEOTIDE SEQUENCE [LARGE SCALE GENOMIC DNA]</scope>
    <source>
        <strain evidence="16 17">DSM 23413</strain>
    </source>
</reference>